<evidence type="ECO:0000313" key="2">
    <source>
        <dbReference type="EMBL" id="NWN45516.1"/>
    </source>
</evidence>
<dbReference type="RefSeq" id="WP_178733918.1">
    <property type="nucleotide sequence ID" value="NZ_JABUOH010000008.1"/>
</dbReference>
<proteinExistence type="predicted"/>
<gene>
    <name evidence="2" type="ORF">HR065_00255</name>
</gene>
<organism evidence="2 3">
    <name type="scientific">Candidatus Phytoplasma pruni</name>
    <dbReference type="NCBI Taxonomy" id="479893"/>
    <lineage>
        <taxon>Bacteria</taxon>
        <taxon>Bacillati</taxon>
        <taxon>Mycoplasmatota</taxon>
        <taxon>Mollicutes</taxon>
        <taxon>Acholeplasmatales</taxon>
        <taxon>Acholeplasmataceae</taxon>
        <taxon>Candidatus Phytoplasma</taxon>
        <taxon>16SrIII (X-disease group)</taxon>
    </lineage>
</organism>
<dbReference type="AlphaFoldDB" id="A0A851HIZ1"/>
<evidence type="ECO:0000256" key="1">
    <source>
        <dbReference type="SAM" id="Phobius"/>
    </source>
</evidence>
<comment type="caution">
    <text evidence="2">The sequence shown here is derived from an EMBL/GenBank/DDBJ whole genome shotgun (WGS) entry which is preliminary data.</text>
</comment>
<reference evidence="2 3" key="1">
    <citation type="submission" date="2020-06" db="EMBL/GenBank/DDBJ databases">
        <title>Draft genome sequence of Candidatus Phytoplasma pruni (X-disease group, subgroup 16SrIII-B) strain ChTDIII from Argentina.</title>
        <authorList>
            <person name="Fernandez F.D."/>
            <person name="Zuebert C."/>
            <person name="Huettel B."/>
            <person name="Kube M."/>
            <person name="Conci L.R."/>
        </authorList>
    </citation>
    <scope>NUCLEOTIDE SEQUENCE [LARGE SCALE GENOMIC DNA]</scope>
    <source>
        <strain evidence="2 3">ChTDIII</strain>
    </source>
</reference>
<keyword evidence="1" id="KW-0812">Transmembrane</keyword>
<keyword evidence="1" id="KW-1133">Transmembrane helix</keyword>
<accession>A0A851HIZ1</accession>
<feature type="transmembrane region" description="Helical" evidence="1">
    <location>
        <begin position="15"/>
        <end position="38"/>
    </location>
</feature>
<evidence type="ECO:0000313" key="3">
    <source>
        <dbReference type="Proteomes" id="UP000568109"/>
    </source>
</evidence>
<dbReference type="EMBL" id="JABUOH010000008">
    <property type="protein sequence ID" value="NWN45516.1"/>
    <property type="molecule type" value="Genomic_DNA"/>
</dbReference>
<name>A0A851HIZ1_9MOLU</name>
<sequence length="91" mass="10263">MSRLKQYLKTHPKKLTFFIILSLALLSAIIITATYNLIPYFRTAKTETFPIPVQAPQHELTYNGTTIINLTQQQAFDTAIADALSNTHPTQ</sequence>
<keyword evidence="3" id="KW-1185">Reference proteome</keyword>
<keyword evidence="1" id="KW-0472">Membrane</keyword>
<dbReference type="Proteomes" id="UP000568109">
    <property type="component" value="Unassembled WGS sequence"/>
</dbReference>
<protein>
    <submittedName>
        <fullName evidence="2">Uncharacterized protein</fullName>
    </submittedName>
</protein>